<keyword evidence="3" id="KW-1185">Reference proteome</keyword>
<reference evidence="1" key="2">
    <citation type="submission" date="2022-09" db="EMBL/GenBank/DDBJ databases">
        <title>Aerococcus urinae taxonomy study.</title>
        <authorList>
            <person name="Christensen J."/>
            <person name="Senneby E."/>
        </authorList>
    </citation>
    <scope>NUCLEOTIDE SEQUENCE</scope>
    <source>
        <strain evidence="1">LUND-41-B12</strain>
    </source>
</reference>
<protein>
    <recommendedName>
        <fullName evidence="5">UDP-glucose 6-dehydrogenase</fullName>
    </recommendedName>
</protein>
<dbReference type="RefSeq" id="WP_180754226.1">
    <property type="nucleotide sequence ID" value="NZ_CAJHLG010000003.1"/>
</dbReference>
<dbReference type="SUPFAM" id="SSF52413">
    <property type="entry name" value="UDP-glucose/GDP-mannose dehydrogenase C-terminal domain"/>
    <property type="match status" value="1"/>
</dbReference>
<organism evidence="1 4">
    <name type="scientific">Aerococcus mictus</name>
    <dbReference type="NCBI Taxonomy" id="2976810"/>
    <lineage>
        <taxon>Bacteria</taxon>
        <taxon>Bacillati</taxon>
        <taxon>Bacillota</taxon>
        <taxon>Bacilli</taxon>
        <taxon>Lactobacillales</taxon>
        <taxon>Aerococcaceae</taxon>
        <taxon>Aerococcus</taxon>
    </lineage>
</organism>
<evidence type="ECO:0000313" key="4">
    <source>
        <dbReference type="Proteomes" id="UP001069047"/>
    </source>
</evidence>
<dbReference type="EMBL" id="CP145132">
    <property type="protein sequence ID" value="WWC53961.1"/>
    <property type="molecule type" value="Genomic_DNA"/>
</dbReference>
<evidence type="ECO:0000313" key="2">
    <source>
        <dbReference type="EMBL" id="WWC53961.1"/>
    </source>
</evidence>
<reference evidence="2" key="3">
    <citation type="submission" date="2024-02" db="EMBL/GenBank/DDBJ databases">
        <authorList>
            <person name="Choi B."/>
        </authorList>
    </citation>
    <scope>NUCLEOTIDE SEQUENCE</scope>
    <source>
        <strain evidence="2">UMB1016</strain>
    </source>
</reference>
<proteinExistence type="predicted"/>
<dbReference type="InterPro" id="IPR036220">
    <property type="entry name" value="UDP-Glc/GDP-Man_DH_C_sf"/>
</dbReference>
<gene>
    <name evidence="2" type="ORF">DBT44_0006030</name>
    <name evidence="1" type="ORF">ODY61_05255</name>
</gene>
<name>A0A9Q4H571_9LACT</name>
<dbReference type="EMBL" id="JAOTMY010000002">
    <property type="protein sequence ID" value="MCY3087526.1"/>
    <property type="molecule type" value="Genomic_DNA"/>
</dbReference>
<reference evidence="2 3" key="1">
    <citation type="journal article" date="2020" name="J. Bacteriol.">
        <title>Aerococcus urinae Isolated from Women with Lower Urinary Tract Symptoms: In Vitro Aggregation and Genome Analysis.</title>
        <authorList>
            <person name="Hilt E.E."/>
            <person name="Putonti C."/>
            <person name="Thomas-White K."/>
            <person name="Lewis A.L."/>
            <person name="Visick K.L."/>
            <person name="Gilbert N.M."/>
            <person name="Wolfe A.J."/>
        </authorList>
    </citation>
    <scope>NUCLEOTIDE SEQUENCE [LARGE SCALE GENOMIC DNA]</scope>
    <source>
        <strain evidence="2 3">UMB1016</strain>
    </source>
</reference>
<dbReference type="Gene3D" id="3.40.50.720">
    <property type="entry name" value="NAD(P)-binding Rossmann-like Domain"/>
    <property type="match status" value="1"/>
</dbReference>
<evidence type="ECO:0000313" key="3">
    <source>
        <dbReference type="Proteomes" id="UP000250354"/>
    </source>
</evidence>
<sequence length="57" mass="6906">MIIYEPVAKEDTFYNCEIYRDLDQFKADADVIIANRWDKDLEDVNDKAYTRDIYHEN</sequence>
<dbReference type="Proteomes" id="UP001069047">
    <property type="component" value="Unassembled WGS sequence"/>
</dbReference>
<evidence type="ECO:0000313" key="1">
    <source>
        <dbReference type="EMBL" id="MCY3087526.1"/>
    </source>
</evidence>
<accession>A0A9Q4H571</accession>
<dbReference type="GeneID" id="86858407"/>
<dbReference type="AlphaFoldDB" id="A0A9Q4H571"/>
<evidence type="ECO:0008006" key="5">
    <source>
        <dbReference type="Google" id="ProtNLM"/>
    </source>
</evidence>
<dbReference type="Proteomes" id="UP000250354">
    <property type="component" value="Chromosome"/>
</dbReference>